<dbReference type="AlphaFoldDB" id="A0A423VIL2"/>
<accession>A0A423VIL2</accession>
<sequence>MAARVVAANIHNFSPLYLIELSPKALQTLLKQLTKHPETISLSAWKCAWRIVQTLKDPQAPMTLALQRFHQHFEKTVAPLSVYLKPLQSDSFAFISHLKIAGTCLMDSTELIQLPVLVKNLGVLEIMGPRNNTLPFPQITDRLVKAWSLYEDPFPKLKVLRIHVHDNLTLQCLQYVSQFPALAMFEVRSTDISTHSLQDLAANYGWISVKWSDARNRHAASGQAYSPKGANVYNHQSWLGLTKRIGIKSRSTFADAGVQGYETYTQLEQPVLTALQGDFALDDAHLPSGPFVSLTLGRARQTIDPLLYPAQTDSETFFFWRYWDLYGSPGDGLTARFAPADNTIIRPTPLRPIPKANPQRDEETGKNKRKTVESGSQSLRVRKKLRVGSVAEALSLLQGD</sequence>
<name>A0A423VIL2_9PEZI</name>
<proteinExistence type="predicted"/>
<organism evidence="2 3">
    <name type="scientific">Cytospora schulzeri</name>
    <dbReference type="NCBI Taxonomy" id="448051"/>
    <lineage>
        <taxon>Eukaryota</taxon>
        <taxon>Fungi</taxon>
        <taxon>Dikarya</taxon>
        <taxon>Ascomycota</taxon>
        <taxon>Pezizomycotina</taxon>
        <taxon>Sordariomycetes</taxon>
        <taxon>Sordariomycetidae</taxon>
        <taxon>Diaporthales</taxon>
        <taxon>Cytosporaceae</taxon>
        <taxon>Cytospora</taxon>
    </lineage>
</organism>
<gene>
    <name evidence="2" type="ORF">VMCG_09407</name>
</gene>
<comment type="caution">
    <text evidence="2">The sequence shown here is derived from an EMBL/GenBank/DDBJ whole genome shotgun (WGS) entry which is preliminary data.</text>
</comment>
<protein>
    <submittedName>
        <fullName evidence="2">Uncharacterized protein</fullName>
    </submittedName>
</protein>
<keyword evidence="3" id="KW-1185">Reference proteome</keyword>
<dbReference type="OrthoDB" id="5273928at2759"/>
<dbReference type="EMBL" id="LKEA01000060">
    <property type="protein sequence ID" value="ROV90781.1"/>
    <property type="molecule type" value="Genomic_DNA"/>
</dbReference>
<dbReference type="Proteomes" id="UP000283895">
    <property type="component" value="Unassembled WGS sequence"/>
</dbReference>
<feature type="region of interest" description="Disordered" evidence="1">
    <location>
        <begin position="344"/>
        <end position="379"/>
    </location>
</feature>
<evidence type="ECO:0000256" key="1">
    <source>
        <dbReference type="SAM" id="MobiDB-lite"/>
    </source>
</evidence>
<reference evidence="2 3" key="1">
    <citation type="submission" date="2015-09" db="EMBL/GenBank/DDBJ databases">
        <title>Host preference determinants of Valsa canker pathogens revealed by comparative genomics.</title>
        <authorList>
            <person name="Yin Z."/>
            <person name="Huang L."/>
        </authorList>
    </citation>
    <scope>NUCLEOTIDE SEQUENCE [LARGE SCALE GENOMIC DNA]</scope>
    <source>
        <strain evidence="2 3">03-1</strain>
    </source>
</reference>
<feature type="compositionally biased region" description="Basic and acidic residues" evidence="1">
    <location>
        <begin position="358"/>
        <end position="372"/>
    </location>
</feature>
<evidence type="ECO:0000313" key="2">
    <source>
        <dbReference type="EMBL" id="ROV90781.1"/>
    </source>
</evidence>
<evidence type="ECO:0000313" key="3">
    <source>
        <dbReference type="Proteomes" id="UP000283895"/>
    </source>
</evidence>